<name>A0A7L5AES4_9MICO</name>
<dbReference type="InterPro" id="IPR007569">
    <property type="entry name" value="DUF559"/>
</dbReference>
<dbReference type="EMBL" id="CP017146">
    <property type="protein sequence ID" value="QHO68382.1"/>
    <property type="molecule type" value="Genomic_DNA"/>
</dbReference>
<organism evidence="2 3">
    <name type="scientific">Marisediminicola antarctica</name>
    <dbReference type="NCBI Taxonomy" id="674079"/>
    <lineage>
        <taxon>Bacteria</taxon>
        <taxon>Bacillati</taxon>
        <taxon>Actinomycetota</taxon>
        <taxon>Actinomycetes</taxon>
        <taxon>Micrococcales</taxon>
        <taxon>Microbacteriaceae</taxon>
        <taxon>Marisediminicola</taxon>
    </lineage>
</organism>
<dbReference type="Gene3D" id="3.40.960.10">
    <property type="entry name" value="VSR Endonuclease"/>
    <property type="match status" value="1"/>
</dbReference>
<keyword evidence="3" id="KW-1185">Reference proteome</keyword>
<evidence type="ECO:0000313" key="3">
    <source>
        <dbReference type="Proteomes" id="UP000464507"/>
    </source>
</evidence>
<proteinExistence type="predicted"/>
<feature type="domain" description="DUF559" evidence="1">
    <location>
        <begin position="199"/>
        <end position="264"/>
    </location>
</feature>
<dbReference type="Pfam" id="PF04480">
    <property type="entry name" value="DUF559"/>
    <property type="match status" value="1"/>
</dbReference>
<gene>
    <name evidence="2" type="ORF">BHD05_00735</name>
</gene>
<sequence length="272" mass="30587">MRALDLDKSIWGVRHPHAGEKPLETVCAMFALRMPDDAVFSHATSARLFRAPLPFATERDSRLHISVPSPARAPHAAGILGHSLDLSPVDVVETNGLRHTSAARTWCDLAAYLSLMDLVAVGDHLIQWRLKFATLSELAACASRLAGRRGAKRMRESLPLLNDRSESRPESWLRVIIVRAGLPTPSINHAIVDAETGTGYRTDIAFAQHKILLEYQGDYHRDQKQWRKDMTRRSRLEANGWIVMEINADDMRRPEELVGRIRTALHGRGWRG</sequence>
<dbReference type="AlphaFoldDB" id="A0A7L5AES4"/>
<dbReference type="InterPro" id="IPR011335">
    <property type="entry name" value="Restrct_endonuc-II-like"/>
</dbReference>
<evidence type="ECO:0000259" key="1">
    <source>
        <dbReference type="Pfam" id="PF04480"/>
    </source>
</evidence>
<dbReference type="SUPFAM" id="SSF52980">
    <property type="entry name" value="Restriction endonuclease-like"/>
    <property type="match status" value="1"/>
</dbReference>
<dbReference type="Proteomes" id="UP000464507">
    <property type="component" value="Chromosome"/>
</dbReference>
<dbReference type="KEGG" id="mant:BHD05_00735"/>
<evidence type="ECO:0000313" key="2">
    <source>
        <dbReference type="EMBL" id="QHO68382.1"/>
    </source>
</evidence>
<accession>A0A7L5AES4</accession>
<protein>
    <recommendedName>
        <fullName evidence="1">DUF559 domain-containing protein</fullName>
    </recommendedName>
</protein>
<reference evidence="2 3" key="1">
    <citation type="submission" date="2016-09" db="EMBL/GenBank/DDBJ databases">
        <title>Complete genome sequence of microbes from the polar regions.</title>
        <authorList>
            <person name="Liao L."/>
            <person name="Chen B."/>
        </authorList>
    </citation>
    <scope>NUCLEOTIDE SEQUENCE [LARGE SCALE GENOMIC DNA]</scope>
    <source>
        <strain evidence="2 3">ZS314</strain>
    </source>
</reference>